<dbReference type="Proteomes" id="UP000310685">
    <property type="component" value="Unassembled WGS sequence"/>
</dbReference>
<proteinExistence type="inferred from homology"/>
<reference evidence="10 11" key="1">
    <citation type="submission" date="2019-03" db="EMBL/GenBank/DDBJ databases">
        <title>Sequencing 25 genomes of Wallemia mellicola.</title>
        <authorList>
            <person name="Gostincar C."/>
        </authorList>
    </citation>
    <scope>NUCLEOTIDE SEQUENCE [LARGE SCALE GENOMIC DNA]</scope>
    <source>
        <strain evidence="10 11">EXF-6152</strain>
    </source>
</reference>
<dbReference type="PANTHER" id="PTHR19923">
    <property type="entry name" value="WD40 REPEAT PROTEINPRL1/PRL2-RELATED"/>
    <property type="match status" value="1"/>
</dbReference>
<feature type="repeat" description="WD" evidence="6">
    <location>
        <begin position="670"/>
        <end position="711"/>
    </location>
</feature>
<dbReference type="InterPro" id="IPR019775">
    <property type="entry name" value="WD40_repeat_CS"/>
</dbReference>
<dbReference type="PROSITE" id="PS50082">
    <property type="entry name" value="WD_REPEATS_2"/>
    <property type="match status" value="9"/>
</dbReference>
<dbReference type="GO" id="GO:0071011">
    <property type="term" value="C:precatalytic spliceosome"/>
    <property type="evidence" value="ECO:0007669"/>
    <property type="project" value="TreeGrafter"/>
</dbReference>
<evidence type="ECO:0000313" key="10">
    <source>
        <dbReference type="EMBL" id="TIB77577.1"/>
    </source>
</evidence>
<dbReference type="PROSITE" id="PS50294">
    <property type="entry name" value="WD_REPEATS_REGION"/>
    <property type="match status" value="6"/>
</dbReference>
<keyword evidence="3 7" id="KW-0677">Repeat</keyword>
<keyword evidence="7" id="KW-0507">mRNA processing</keyword>
<gene>
    <name evidence="10" type="ORF">E3Q22_03019</name>
</gene>
<dbReference type="InterPro" id="IPR015943">
    <property type="entry name" value="WD40/YVTN_repeat-like_dom_sf"/>
</dbReference>
<evidence type="ECO:0000256" key="2">
    <source>
        <dbReference type="ARBA" id="ARBA00022574"/>
    </source>
</evidence>
<feature type="region of interest" description="Disordered" evidence="8">
    <location>
        <begin position="559"/>
        <end position="605"/>
    </location>
</feature>
<dbReference type="InterPro" id="IPR001680">
    <property type="entry name" value="WD40_rpt"/>
</dbReference>
<dbReference type="AlphaFoldDB" id="A0A4T0M4W2"/>
<dbReference type="GO" id="GO:0000974">
    <property type="term" value="C:Prp19 complex"/>
    <property type="evidence" value="ECO:0007669"/>
    <property type="project" value="TreeGrafter"/>
</dbReference>
<feature type="repeat" description="WD" evidence="6">
    <location>
        <begin position="323"/>
        <end position="355"/>
    </location>
</feature>
<feature type="region of interest" description="Disordered" evidence="8">
    <location>
        <begin position="34"/>
        <end position="58"/>
    </location>
</feature>
<dbReference type="InterPro" id="IPR045241">
    <property type="entry name" value="Prp46/PLRG1-like"/>
</dbReference>
<feature type="repeat" description="WD" evidence="6">
    <location>
        <begin position="235"/>
        <end position="270"/>
    </location>
</feature>
<accession>A0A4T0M4W2</accession>
<evidence type="ECO:0000256" key="6">
    <source>
        <dbReference type="PROSITE-ProRule" id="PRU00221"/>
    </source>
</evidence>
<comment type="caution">
    <text evidence="10">The sequence shown here is derived from an EMBL/GenBank/DDBJ whole genome shotgun (WGS) entry which is preliminary data.</text>
</comment>
<dbReference type="FunFam" id="2.130.10.10:FF:000012">
    <property type="entry name" value="Putative pleiotropic regulator 1"/>
    <property type="match status" value="1"/>
</dbReference>
<feature type="region of interest" description="Disordered" evidence="8">
    <location>
        <begin position="451"/>
        <end position="482"/>
    </location>
</feature>
<keyword evidence="2 6" id="KW-0853">WD repeat</keyword>
<comment type="similarity">
    <text evidence="1">Belongs to the WD repeat DCAF13/WDSOF1 family.</text>
</comment>
<dbReference type="SUPFAM" id="SSF50978">
    <property type="entry name" value="WD40 repeat-like"/>
    <property type="match status" value="2"/>
</dbReference>
<feature type="repeat" description="WD" evidence="6">
    <location>
        <begin position="754"/>
        <end position="795"/>
    </location>
</feature>
<feature type="repeat" description="WD" evidence="6">
    <location>
        <begin position="712"/>
        <end position="753"/>
    </location>
</feature>
<dbReference type="UniPathway" id="UPA00143"/>
<dbReference type="GO" id="GO:0071013">
    <property type="term" value="C:catalytic step 2 spliceosome"/>
    <property type="evidence" value="ECO:0007669"/>
    <property type="project" value="TreeGrafter"/>
</dbReference>
<dbReference type="Pfam" id="PF04158">
    <property type="entry name" value="Sof1"/>
    <property type="match status" value="1"/>
</dbReference>
<dbReference type="GO" id="GO:0016567">
    <property type="term" value="P:protein ubiquitination"/>
    <property type="evidence" value="ECO:0007669"/>
    <property type="project" value="UniProtKB-UniPathway"/>
</dbReference>
<dbReference type="PANTHER" id="PTHR19923:SF0">
    <property type="entry name" value="PLEIOTROPIC REGULATOR 1"/>
    <property type="match status" value="1"/>
</dbReference>
<feature type="repeat" description="WD" evidence="6">
    <location>
        <begin position="796"/>
        <end position="837"/>
    </location>
</feature>
<dbReference type="InterPro" id="IPR007287">
    <property type="entry name" value="Sof1"/>
</dbReference>
<dbReference type="EMBL" id="SPRC01000033">
    <property type="protein sequence ID" value="TIB77577.1"/>
    <property type="molecule type" value="Genomic_DNA"/>
</dbReference>
<feature type="repeat" description="WD" evidence="6">
    <location>
        <begin position="881"/>
        <end position="921"/>
    </location>
</feature>
<dbReference type="PRINTS" id="PR00320">
    <property type="entry name" value="GPROTEINBRPT"/>
</dbReference>
<comment type="similarity">
    <text evidence="5 7">Belongs to the WD repeat PRL1/PRL2 family.</text>
</comment>
<dbReference type="PROSITE" id="PS00678">
    <property type="entry name" value="WD_REPEATS_1"/>
    <property type="match status" value="3"/>
</dbReference>
<feature type="region of interest" description="Disordered" evidence="8">
    <location>
        <begin position="1070"/>
        <end position="1097"/>
    </location>
</feature>
<evidence type="ECO:0000256" key="3">
    <source>
        <dbReference type="ARBA" id="ARBA00022737"/>
    </source>
</evidence>
<dbReference type="CDD" id="cd00200">
    <property type="entry name" value="WD40"/>
    <property type="match status" value="1"/>
</dbReference>
<comment type="function">
    <text evidence="7">Involved in pre-mRNA splicing and required for cell cycle progression at G2/M.</text>
</comment>
<feature type="compositionally biased region" description="Polar residues" evidence="8">
    <location>
        <begin position="587"/>
        <end position="597"/>
    </location>
</feature>
<dbReference type="Gene3D" id="2.130.10.10">
    <property type="entry name" value="YVTN repeat-like/Quinoprotein amine dehydrogenase"/>
    <property type="match status" value="3"/>
</dbReference>
<feature type="repeat" description="WD" evidence="6">
    <location>
        <begin position="366"/>
        <end position="407"/>
    </location>
</feature>
<feature type="domain" description="Sof1-like protein" evidence="9">
    <location>
        <begin position="399"/>
        <end position="485"/>
    </location>
</feature>
<name>A0A4T0M4W2_9BASI</name>
<evidence type="ECO:0000256" key="7">
    <source>
        <dbReference type="RuleBase" id="RU369036"/>
    </source>
</evidence>
<organism evidence="10 11">
    <name type="scientific">Wallemia mellicola</name>
    <dbReference type="NCBI Taxonomy" id="1708541"/>
    <lineage>
        <taxon>Eukaryota</taxon>
        <taxon>Fungi</taxon>
        <taxon>Dikarya</taxon>
        <taxon>Basidiomycota</taxon>
        <taxon>Wallemiomycotina</taxon>
        <taxon>Wallemiomycetes</taxon>
        <taxon>Wallemiales</taxon>
        <taxon>Wallemiaceae</taxon>
        <taxon>Wallemia</taxon>
    </lineage>
</organism>
<dbReference type="InterPro" id="IPR020472">
    <property type="entry name" value="WD40_PAC1"/>
</dbReference>
<sequence length="1097" mass="119521">MTNESELLTAAAVSTSGAAFRFLVTDDMKIKAITRSQADGHPSDQKPPSRNPDPSMHPFAKQREYSRAVIASKMDRMFAKPFIGAIECGDGVYGMARDSARLGVVATSGAMGELAIHDVPTRQTLLSVPNAHQGIVSSLAFSHTSKSLRGDSRLLSAGLDKHVRMWDANRSTDAGDDAGLIDEEDATAEQKPLRTWTANAGVNCITHNLLHPTFATASNAIQVWEEARTEPVETYTWGHDNISALKFSPTEHTIMAAAAGDRSISLWDTRVAGGSIGRILTPFKMNDLSFNPILPTLLLSAGEDHNLYLWDIRNMGGGAIQIYKDHVAAVTSCDWSPTGQQIASGGWDRTVRIWDKNHGRSSDCYHTKRMQRLMNVQYSLDSKYVLTGSDDGNLRIWKARASEKIGQMDARERDRINYRDSLRERWSGVGEVRQVERRRNLPKAIRNASKLKKTMVDSQKTKEENSRLHTQAGQTKPKSEKKKSVIKEQTLFLIYSLVIIQPSTMSATTLPTLEEVIDKNLKRGRELFYKDLEFSLESGVDESANKAKLQSKLADEYKGAQNLPPSLAAQEGPRGKKSRKADAEDISAQTQKAIEGSTSRKPDEQSLILHKSFPKNVNESASTSTNGSSSIVNSYNNFEGTKLSQQLMKIKNQTQAKPDYHPQWKLMRVISGHLGWVRCVAVEPDNKWFATGAGDRTIKIWDLASGELKLSLTGHISTVRGLAVSNRHPYLFSCGEDKMVKCWDLESNKVIRHYHGHLSGVYAMAVHPTLDLLVTSGRDSVARVWDMRTRAPVHVLTGHKGTVGAVATQDADPQIITGSMDSTVKLWDLAAGKAMTTLTHHKKSVRSLAVHPTEYSFASGSAGGNNIKKWKCPEGQFVHNFSGHDAVINSLSLNADGVLFSGADNGSMSFWDYKTGLPFQSMSDIPQPGSLDAEAGIFCSTFDQTGSRLITGCADKTIKMYKEVSRVFLLGGTTSTSSSLSSSVIVALFALAGGASSSLSSIQTTPSAVSVYSSSLALLRDTGSGSGSTGSGFFTLLPGCLKESCDGKMQLSDASLCHVSKYHHKCNHSTHSGNGVKTTATLSNSPSSSTTVMNVFD</sequence>
<evidence type="ECO:0000313" key="11">
    <source>
        <dbReference type="Proteomes" id="UP000310685"/>
    </source>
</evidence>
<dbReference type="Pfam" id="PF00400">
    <property type="entry name" value="WD40"/>
    <property type="match status" value="11"/>
</dbReference>
<comment type="subcellular location">
    <subcellularLocation>
        <location evidence="7">Nucleus</location>
    </subcellularLocation>
</comment>
<evidence type="ECO:0000256" key="5">
    <source>
        <dbReference type="ARBA" id="ARBA00025726"/>
    </source>
</evidence>
<dbReference type="GO" id="GO:0000398">
    <property type="term" value="P:mRNA splicing, via spliceosome"/>
    <property type="evidence" value="ECO:0007669"/>
    <property type="project" value="UniProtKB-UniRule"/>
</dbReference>
<dbReference type="InterPro" id="IPR036322">
    <property type="entry name" value="WD40_repeat_dom_sf"/>
</dbReference>
<keyword evidence="7" id="KW-0508">mRNA splicing</keyword>
<evidence type="ECO:0000256" key="8">
    <source>
        <dbReference type="SAM" id="MobiDB-lite"/>
    </source>
</evidence>
<feature type="repeat" description="WD" evidence="6">
    <location>
        <begin position="129"/>
        <end position="176"/>
    </location>
</feature>
<evidence type="ECO:0000259" key="9">
    <source>
        <dbReference type="Pfam" id="PF04158"/>
    </source>
</evidence>
<keyword evidence="4" id="KW-0687">Ribonucleoprotein</keyword>
<keyword evidence="7" id="KW-0747">Spliceosome</keyword>
<keyword evidence="7" id="KW-0539">Nucleus</keyword>
<evidence type="ECO:0000256" key="4">
    <source>
        <dbReference type="ARBA" id="ARBA00023274"/>
    </source>
</evidence>
<evidence type="ECO:0000256" key="1">
    <source>
        <dbReference type="ARBA" id="ARBA00005649"/>
    </source>
</evidence>
<comment type="subunit">
    <text evidence="7">Associated with the spliceosome.</text>
</comment>
<protein>
    <recommendedName>
        <fullName evidence="7">Pre-mRNA-splicing factor PRP46</fullName>
    </recommendedName>
    <alternativeName>
        <fullName evidence="7">Pre-mRNA-processing protein 46</fullName>
    </alternativeName>
</protein>
<dbReference type="SMART" id="SM00320">
    <property type="entry name" value="WD40"/>
    <property type="match status" value="13"/>
</dbReference>